<protein>
    <submittedName>
        <fullName evidence="3">Uncharacterized protein</fullName>
    </submittedName>
</protein>
<name>A0AAV8A2D4_9EUKA</name>
<feature type="compositionally biased region" description="Low complexity" evidence="2">
    <location>
        <begin position="27"/>
        <end position="37"/>
    </location>
</feature>
<dbReference type="AlphaFoldDB" id="A0AAV8A2D4"/>
<evidence type="ECO:0000313" key="4">
    <source>
        <dbReference type="Proteomes" id="UP001146793"/>
    </source>
</evidence>
<evidence type="ECO:0000256" key="2">
    <source>
        <dbReference type="SAM" id="MobiDB-lite"/>
    </source>
</evidence>
<feature type="compositionally biased region" description="Basic residues" evidence="2">
    <location>
        <begin position="7"/>
        <end position="26"/>
    </location>
</feature>
<evidence type="ECO:0000256" key="1">
    <source>
        <dbReference type="SAM" id="Coils"/>
    </source>
</evidence>
<reference evidence="3" key="1">
    <citation type="submission" date="2022-08" db="EMBL/GenBank/DDBJ databases">
        <title>Novel sulphate-reducing endosymbionts in the free-living metamonad Anaeramoeba.</title>
        <authorList>
            <person name="Jerlstrom-Hultqvist J."/>
            <person name="Cepicka I."/>
            <person name="Gallot-Lavallee L."/>
            <person name="Salas-Leiva D."/>
            <person name="Curtis B.A."/>
            <person name="Zahonova K."/>
            <person name="Pipaliya S."/>
            <person name="Dacks J."/>
            <person name="Roger A.J."/>
        </authorList>
    </citation>
    <scope>NUCLEOTIDE SEQUENCE</scope>
    <source>
        <strain evidence="3">Busselton2</strain>
    </source>
</reference>
<feature type="compositionally biased region" description="Low complexity" evidence="2">
    <location>
        <begin position="103"/>
        <end position="119"/>
    </location>
</feature>
<gene>
    <name evidence="3" type="ORF">M0812_00416</name>
</gene>
<evidence type="ECO:0000313" key="3">
    <source>
        <dbReference type="EMBL" id="KAJ3447943.1"/>
    </source>
</evidence>
<proteinExistence type="predicted"/>
<dbReference type="Proteomes" id="UP001146793">
    <property type="component" value="Unassembled WGS sequence"/>
</dbReference>
<sequence length="295" mass="34306">MFSHLKQQNKKQKQIEIKKKRSKKNNQQKAQKSSNFQVMPFGQTLEKKKQKQILKKEQLKKKKNDSLTKPKKKTIYLSQIDLKKMRANTYKKGSSRLKPAPFTRKLTTTASTKTPPLTTVAPLSRTKTIAINQNPNTNTRKRNFQQAQSMNSKQPQAQEIKKITDKNQQLEEEATNHVSLGETISLSNNQKMKLSTNEEIKEFLNFLINGGPVIEANVSNMKIKKTFKKNPEVENYKPFFSLTDLQVLDQQFEQIEKKIHKIIEEYQLNIQIESDSSIPSIEELENYEKKLQQII</sequence>
<dbReference type="EMBL" id="JANTQA010000015">
    <property type="protein sequence ID" value="KAJ3447943.1"/>
    <property type="molecule type" value="Genomic_DNA"/>
</dbReference>
<feature type="coiled-coil region" evidence="1">
    <location>
        <begin position="153"/>
        <end position="180"/>
    </location>
</feature>
<feature type="compositionally biased region" description="Basic residues" evidence="2">
    <location>
        <begin position="48"/>
        <end position="71"/>
    </location>
</feature>
<keyword evidence="1" id="KW-0175">Coiled coil</keyword>
<accession>A0AAV8A2D4</accession>
<organism evidence="3 4">
    <name type="scientific">Anaeramoeba flamelloides</name>
    <dbReference type="NCBI Taxonomy" id="1746091"/>
    <lineage>
        <taxon>Eukaryota</taxon>
        <taxon>Metamonada</taxon>
        <taxon>Anaeramoebidae</taxon>
        <taxon>Anaeramoeba</taxon>
    </lineage>
</organism>
<feature type="region of interest" description="Disordered" evidence="2">
    <location>
        <begin position="1"/>
        <end position="71"/>
    </location>
</feature>
<comment type="caution">
    <text evidence="3">The sequence shown here is derived from an EMBL/GenBank/DDBJ whole genome shotgun (WGS) entry which is preliminary data.</text>
</comment>
<feature type="region of interest" description="Disordered" evidence="2">
    <location>
        <begin position="90"/>
        <end position="119"/>
    </location>
</feature>